<sequence length="747" mass="85532">MLTLGLSLLLLFAHFGKLIQSPNQYYFSSSGDGFKSYYGALYHASFDSTYVHFEGMNYPVGESVIFTDNLYPLVNPIKFLAKHGVDLRGQLVGIINLSMLAGIVLGAFFLFLLFFDLKLPWWYSAIVAVGVCFLSPQIDRLAGHFTLSYILWIPAILYLLNRFVQTRSFQISLQIGIVVFTASMMHMYFAGFFALLMMFFWLGLWGEDGFSKRSLWNAFAHLGIQYVLPVFLLLFLLHSQDFVNDRPSHPYGFLVYLAHPVSVFLPHGKPWEWVPAYIGVFRHLDWESWAYIGGVATIGTLTGIAIGVGKLLRRHRIEINEKDRVLAFWVLAGIAALLLSFGLPFKAGLESIVEYLGPLKQLRALARFSWLFYYVINILVFTILWRWSDNGRSSKVKTVLIWAALLLLHVEAWYQSHQLSPHLQNKFPALADQQNKEDENAWVEKIDVQKYQAIIPLPYFHVGSENIWIQQGDDALKNCFLVSLKTGLPTTAVMMGRTSIAQTFRNYNLFLEPLNRIEFVDDLSDRRDFLVMKSNDFNPGHSDQRLLDGALYLCSGPDFELYSLSPDSIAVFPKRYADHQKSLLDSLQFTGKGTSLSTDTSAYFFSTTIPMPIRSVEWNTLLDETITEGKEGDQYLLSLWLRHYSDDGAVRFVVEHFQKDEEAKTIGYTYDDIPHYLKALDGDRALFEIPIKLLRDAPPLKISVRNTVLPRKLYIFDQVMIRRDDTHVLQTIGSDRWLDNRPLKAPI</sequence>
<feature type="transmembrane region" description="Helical" evidence="1">
    <location>
        <begin position="121"/>
        <end position="138"/>
    </location>
</feature>
<name>A0A419W7I2_9BACT</name>
<evidence type="ECO:0000313" key="3">
    <source>
        <dbReference type="EMBL" id="RKD91380.1"/>
    </source>
</evidence>
<feature type="transmembrane region" description="Helical" evidence="1">
    <location>
        <begin position="214"/>
        <end position="237"/>
    </location>
</feature>
<dbReference type="Pfam" id="PF19830">
    <property type="entry name" value="DUF6311"/>
    <property type="match status" value="1"/>
</dbReference>
<feature type="transmembrane region" description="Helical" evidence="1">
    <location>
        <begin position="399"/>
        <end position="416"/>
    </location>
</feature>
<feature type="transmembrane region" description="Helical" evidence="1">
    <location>
        <begin position="249"/>
        <end position="268"/>
    </location>
</feature>
<dbReference type="AlphaFoldDB" id="A0A419W7I2"/>
<feature type="transmembrane region" description="Helical" evidence="1">
    <location>
        <begin position="365"/>
        <end position="387"/>
    </location>
</feature>
<dbReference type="Proteomes" id="UP000283387">
    <property type="component" value="Unassembled WGS sequence"/>
</dbReference>
<reference evidence="3 4" key="1">
    <citation type="submission" date="2018-09" db="EMBL/GenBank/DDBJ databases">
        <title>Genomic Encyclopedia of Archaeal and Bacterial Type Strains, Phase II (KMG-II): from individual species to whole genera.</title>
        <authorList>
            <person name="Goeker M."/>
        </authorList>
    </citation>
    <scope>NUCLEOTIDE SEQUENCE [LARGE SCALE GENOMIC DNA]</scope>
    <source>
        <strain evidence="3 4">DSM 27148</strain>
    </source>
</reference>
<evidence type="ECO:0000256" key="1">
    <source>
        <dbReference type="SAM" id="Phobius"/>
    </source>
</evidence>
<feature type="transmembrane region" description="Helical" evidence="1">
    <location>
        <begin position="91"/>
        <end position="114"/>
    </location>
</feature>
<dbReference type="InterPro" id="IPR046278">
    <property type="entry name" value="DUF6311"/>
</dbReference>
<dbReference type="EMBL" id="RAPN01000001">
    <property type="protein sequence ID" value="RKD91380.1"/>
    <property type="molecule type" value="Genomic_DNA"/>
</dbReference>
<comment type="caution">
    <text evidence="3">The sequence shown here is derived from an EMBL/GenBank/DDBJ whole genome shotgun (WGS) entry which is preliminary data.</text>
</comment>
<organism evidence="3 4">
    <name type="scientific">Mangrovibacterium diazotrophicum</name>
    <dbReference type="NCBI Taxonomy" id="1261403"/>
    <lineage>
        <taxon>Bacteria</taxon>
        <taxon>Pseudomonadati</taxon>
        <taxon>Bacteroidota</taxon>
        <taxon>Bacteroidia</taxon>
        <taxon>Marinilabiliales</taxon>
        <taxon>Prolixibacteraceae</taxon>
        <taxon>Mangrovibacterium</taxon>
    </lineage>
</organism>
<protein>
    <recommendedName>
        <fullName evidence="2">DUF6311 domain-containing protein</fullName>
    </recommendedName>
</protein>
<evidence type="ECO:0000259" key="2">
    <source>
        <dbReference type="Pfam" id="PF19830"/>
    </source>
</evidence>
<feature type="transmembrane region" description="Helical" evidence="1">
    <location>
        <begin position="173"/>
        <end position="202"/>
    </location>
</feature>
<accession>A0A419W7I2</accession>
<evidence type="ECO:0000313" key="4">
    <source>
        <dbReference type="Proteomes" id="UP000283387"/>
    </source>
</evidence>
<proteinExistence type="predicted"/>
<feature type="transmembrane region" description="Helical" evidence="1">
    <location>
        <begin position="324"/>
        <end position="345"/>
    </location>
</feature>
<feature type="domain" description="DUF6311" evidence="2">
    <location>
        <begin position="6"/>
        <end position="406"/>
    </location>
</feature>
<keyword evidence="4" id="KW-1185">Reference proteome</keyword>
<keyword evidence="1" id="KW-0472">Membrane</keyword>
<feature type="transmembrane region" description="Helical" evidence="1">
    <location>
        <begin position="288"/>
        <end position="312"/>
    </location>
</feature>
<keyword evidence="1" id="KW-1133">Transmembrane helix</keyword>
<keyword evidence="1" id="KW-0812">Transmembrane</keyword>
<feature type="transmembrane region" description="Helical" evidence="1">
    <location>
        <begin position="144"/>
        <end position="161"/>
    </location>
</feature>
<gene>
    <name evidence="3" type="ORF">BC643_1733</name>
</gene>